<comment type="caution">
    <text evidence="1">The sequence shown here is derived from an EMBL/GenBank/DDBJ whole genome shotgun (WGS) entry which is preliminary data.</text>
</comment>
<dbReference type="Proteomes" id="UP000051677">
    <property type="component" value="Unassembled WGS sequence"/>
</dbReference>
<proteinExistence type="predicted"/>
<gene>
    <name evidence="1" type="ORF">AO501_20240</name>
</gene>
<accession>A0A0Q2QLW9</accession>
<sequence>MIELKESAAELNSSARFAQAAAAADIGCDPAPASIKAELISGGNTEKFTARTSFNVARQSQ</sequence>
<reference evidence="1 2" key="1">
    <citation type="submission" date="2015-10" db="EMBL/GenBank/DDBJ databases">
        <title>Mycobacterium gordonae draft genome assembly.</title>
        <authorList>
            <person name="Ustinova V."/>
            <person name="Smirnova T."/>
            <person name="Blagodatskikh K."/>
            <person name="Varlamov D."/>
            <person name="Larionova E."/>
            <person name="Chernousova L."/>
        </authorList>
    </citation>
    <scope>NUCLEOTIDE SEQUENCE [LARGE SCALE GENOMIC DNA]</scope>
    <source>
        <strain evidence="1 2">CTRI 14-8773</strain>
    </source>
</reference>
<protein>
    <submittedName>
        <fullName evidence="1">Uncharacterized protein</fullName>
    </submittedName>
</protein>
<dbReference type="EMBL" id="LKTM01000008">
    <property type="protein sequence ID" value="KQH80805.1"/>
    <property type="molecule type" value="Genomic_DNA"/>
</dbReference>
<organism evidence="1 2">
    <name type="scientific">Mycobacterium gordonae</name>
    <dbReference type="NCBI Taxonomy" id="1778"/>
    <lineage>
        <taxon>Bacteria</taxon>
        <taxon>Bacillati</taxon>
        <taxon>Actinomycetota</taxon>
        <taxon>Actinomycetes</taxon>
        <taxon>Mycobacteriales</taxon>
        <taxon>Mycobacteriaceae</taxon>
        <taxon>Mycobacterium</taxon>
    </lineage>
</organism>
<dbReference type="AlphaFoldDB" id="A0A0Q2QLW9"/>
<evidence type="ECO:0000313" key="1">
    <source>
        <dbReference type="EMBL" id="KQH80805.1"/>
    </source>
</evidence>
<evidence type="ECO:0000313" key="2">
    <source>
        <dbReference type="Proteomes" id="UP000051677"/>
    </source>
</evidence>
<name>A0A0Q2QLW9_MYCGO</name>